<dbReference type="CDD" id="cd02440">
    <property type="entry name" value="AdoMet_MTases"/>
    <property type="match status" value="1"/>
</dbReference>
<accession>A0ABR2HYB7</accession>
<reference evidence="6 7" key="1">
    <citation type="submission" date="2024-04" db="EMBL/GenBank/DDBJ databases">
        <title>Tritrichomonas musculus Genome.</title>
        <authorList>
            <person name="Alves-Ferreira E."/>
            <person name="Grigg M."/>
            <person name="Lorenzi H."/>
            <person name="Galac M."/>
        </authorList>
    </citation>
    <scope>NUCLEOTIDE SEQUENCE [LARGE SCALE GENOMIC DNA]</scope>
    <source>
        <strain evidence="6 7">EAF2021</strain>
    </source>
</reference>
<dbReference type="Gene3D" id="2.70.160.11">
    <property type="entry name" value="Hnrnp arginine n-methyltransferase1"/>
    <property type="match status" value="1"/>
</dbReference>
<dbReference type="InterPro" id="IPR055135">
    <property type="entry name" value="PRMT_dom"/>
</dbReference>
<evidence type="ECO:0000313" key="6">
    <source>
        <dbReference type="EMBL" id="KAK8854056.1"/>
    </source>
</evidence>
<name>A0ABR2HYB7_9EUKA</name>
<proteinExistence type="predicted"/>
<evidence type="ECO:0000256" key="2">
    <source>
        <dbReference type="ARBA" id="ARBA00022679"/>
    </source>
</evidence>
<feature type="domain" description="Protein arginine N-methyltransferase" evidence="5">
    <location>
        <begin position="146"/>
        <end position="307"/>
    </location>
</feature>
<dbReference type="InterPro" id="IPR025799">
    <property type="entry name" value="Arg_MeTrfase"/>
</dbReference>
<dbReference type="EMBL" id="JAPFFF010000021">
    <property type="protein sequence ID" value="KAK8854056.1"/>
    <property type="molecule type" value="Genomic_DNA"/>
</dbReference>
<keyword evidence="1 4" id="KW-0489">Methyltransferase</keyword>
<protein>
    <recommendedName>
        <fullName evidence="5">Protein arginine N-methyltransferase domain-containing protein</fullName>
    </recommendedName>
</protein>
<dbReference type="InterPro" id="IPR029063">
    <property type="entry name" value="SAM-dependent_MTases_sf"/>
</dbReference>
<dbReference type="Gene3D" id="3.40.50.150">
    <property type="entry name" value="Vaccinia Virus protein VP39"/>
    <property type="match status" value="1"/>
</dbReference>
<dbReference type="PANTHER" id="PTHR11006:SF53">
    <property type="entry name" value="PROTEIN ARGININE N-METHYLTRANSFERASE 3"/>
    <property type="match status" value="1"/>
</dbReference>
<dbReference type="Pfam" id="PF06325">
    <property type="entry name" value="PrmA"/>
    <property type="match status" value="1"/>
</dbReference>
<keyword evidence="3 4" id="KW-0949">S-adenosyl-L-methionine</keyword>
<dbReference type="SUPFAM" id="SSF53335">
    <property type="entry name" value="S-adenosyl-L-methionine-dependent methyltransferases"/>
    <property type="match status" value="1"/>
</dbReference>
<keyword evidence="7" id="KW-1185">Reference proteome</keyword>
<evidence type="ECO:0000256" key="3">
    <source>
        <dbReference type="ARBA" id="ARBA00022691"/>
    </source>
</evidence>
<sequence>MSDKDESNYSTTPLHYDMIDDKYRTLTYCKAIESNASYFKDKVVLDVGSGTGILSLFAARSGAKKVYAVECNQIGYLSEAIIRDNHFENIITVIHGRLEEIEVPEKVDIIVSEWMGYSLYYELMLPFVLIARDKYLNPKGSILPSRATLYLSAIQDVEYRYVYINFWDSVYGFDFSRMKKKCLTEPVVDVIDKWQILTNSQVISEINIHTCDKNVCFFKSPFDLIVNSNDPFTAFSLWFDVFFEDFQNHFTLSTSPFKKRTHWKQTQLYLDEIIDVNKGDHIHGTIEFSQNPENEFGLWIKIEYKVNNGELKKQEFDFQ</sequence>
<dbReference type="Proteomes" id="UP001470230">
    <property type="component" value="Unassembled WGS sequence"/>
</dbReference>
<evidence type="ECO:0000313" key="7">
    <source>
        <dbReference type="Proteomes" id="UP001470230"/>
    </source>
</evidence>
<organism evidence="6 7">
    <name type="scientific">Tritrichomonas musculus</name>
    <dbReference type="NCBI Taxonomy" id="1915356"/>
    <lineage>
        <taxon>Eukaryota</taxon>
        <taxon>Metamonada</taxon>
        <taxon>Parabasalia</taxon>
        <taxon>Tritrichomonadida</taxon>
        <taxon>Tritrichomonadidae</taxon>
        <taxon>Tritrichomonas</taxon>
    </lineage>
</organism>
<dbReference type="Pfam" id="PF22528">
    <property type="entry name" value="PRMT_C"/>
    <property type="match status" value="1"/>
</dbReference>
<evidence type="ECO:0000256" key="4">
    <source>
        <dbReference type="PROSITE-ProRule" id="PRU01015"/>
    </source>
</evidence>
<dbReference type="PANTHER" id="PTHR11006">
    <property type="entry name" value="PROTEIN ARGININE N-METHYLTRANSFERASE"/>
    <property type="match status" value="1"/>
</dbReference>
<evidence type="ECO:0000256" key="1">
    <source>
        <dbReference type="ARBA" id="ARBA00022603"/>
    </source>
</evidence>
<keyword evidence="2 4" id="KW-0808">Transferase</keyword>
<gene>
    <name evidence="6" type="ORF">M9Y10_016606</name>
</gene>
<evidence type="ECO:0000259" key="5">
    <source>
        <dbReference type="Pfam" id="PF22528"/>
    </source>
</evidence>
<dbReference type="PROSITE" id="PS51678">
    <property type="entry name" value="SAM_MT_PRMT"/>
    <property type="match status" value="1"/>
</dbReference>
<comment type="caution">
    <text evidence="6">The sequence shown here is derived from an EMBL/GenBank/DDBJ whole genome shotgun (WGS) entry which is preliminary data.</text>
</comment>